<organism evidence="3">
    <name type="scientific">candidate division WOR-3 bacterium</name>
    <dbReference type="NCBI Taxonomy" id="2052148"/>
    <lineage>
        <taxon>Bacteria</taxon>
        <taxon>Bacteria division WOR-3</taxon>
    </lineage>
</organism>
<dbReference type="PANTHER" id="PTHR12526">
    <property type="entry name" value="GLYCOSYLTRANSFERASE"/>
    <property type="match status" value="1"/>
</dbReference>
<protein>
    <submittedName>
        <fullName evidence="3">Glycosyltransferase</fullName>
    </submittedName>
</protein>
<dbReference type="CDD" id="cd03801">
    <property type="entry name" value="GT4_PimA-like"/>
    <property type="match status" value="1"/>
</dbReference>
<keyword evidence="3" id="KW-0808">Transferase</keyword>
<feature type="domain" description="Glycosyl transferase family 1" evidence="1">
    <location>
        <begin position="216"/>
        <end position="358"/>
    </location>
</feature>
<comment type="caution">
    <text evidence="3">The sequence shown here is derived from an EMBL/GenBank/DDBJ whole genome shotgun (WGS) entry which is preliminary data.</text>
</comment>
<dbReference type="AlphaFoldDB" id="A0A7C3J5P5"/>
<evidence type="ECO:0000259" key="1">
    <source>
        <dbReference type="Pfam" id="PF00534"/>
    </source>
</evidence>
<reference evidence="3" key="1">
    <citation type="journal article" date="2020" name="mSystems">
        <title>Genome- and Community-Level Interaction Insights into Carbon Utilization and Element Cycling Functions of Hydrothermarchaeota in Hydrothermal Sediment.</title>
        <authorList>
            <person name="Zhou Z."/>
            <person name="Liu Y."/>
            <person name="Xu W."/>
            <person name="Pan J."/>
            <person name="Luo Z.H."/>
            <person name="Li M."/>
        </authorList>
    </citation>
    <scope>NUCLEOTIDE SEQUENCE [LARGE SCALE GENOMIC DNA]</scope>
    <source>
        <strain evidence="3">SpSt-464</strain>
    </source>
</reference>
<dbReference type="PANTHER" id="PTHR12526:SF638">
    <property type="entry name" value="SPORE COAT PROTEIN SA"/>
    <property type="match status" value="1"/>
</dbReference>
<dbReference type="GO" id="GO:0016757">
    <property type="term" value="F:glycosyltransferase activity"/>
    <property type="evidence" value="ECO:0007669"/>
    <property type="project" value="InterPro"/>
</dbReference>
<gene>
    <name evidence="3" type="ORF">ENS15_01870</name>
</gene>
<proteinExistence type="predicted"/>
<evidence type="ECO:0000259" key="2">
    <source>
        <dbReference type="Pfam" id="PF13439"/>
    </source>
</evidence>
<sequence>MRVLIVTPFPLIASQSGVYSKDIATYLSNEGDEVLVVNFDNEETQYNEIFKITTLFFGNNKIPFKFPCFTTHPHTDKNFYQMSLQEIELYEKYLNIALSKIIDYFNPDIIHSQYLWVNTKVIGDIKKDIPLVSTSFGNEIQTASEDIRYDDYLNKAVENSRFIIAPSKQIELILREKFKLDAVKLKLIYKGYDDDQFKFIDDNFEVYRDYFGISDEIKYIVLFPESLNYMKGADISIGCAKKILELRKDICFIFAGKGDFSKEVESLAKSDHKHYLYFPDLTYEEKPTVFHLADLVVLPLRFEQFGTMALQSFAMGTPVLSSDVGELQFFVNNENGKVIKDINVENFYKGIIEMVEKNFKGKCSLFCHQYAFRNFSKNSGLALIKKLYDYAITEKY</sequence>
<dbReference type="Pfam" id="PF00534">
    <property type="entry name" value="Glycos_transf_1"/>
    <property type="match status" value="1"/>
</dbReference>
<feature type="domain" description="Glycosyltransferase subfamily 4-like N-terminal" evidence="2">
    <location>
        <begin position="17"/>
        <end position="195"/>
    </location>
</feature>
<dbReference type="EMBL" id="DSTT01000002">
    <property type="protein sequence ID" value="HFK23389.1"/>
    <property type="molecule type" value="Genomic_DNA"/>
</dbReference>
<dbReference type="SUPFAM" id="SSF53756">
    <property type="entry name" value="UDP-Glycosyltransferase/glycogen phosphorylase"/>
    <property type="match status" value="1"/>
</dbReference>
<dbReference type="Pfam" id="PF13439">
    <property type="entry name" value="Glyco_transf_4"/>
    <property type="match status" value="1"/>
</dbReference>
<name>A0A7C3J5P5_UNCW3</name>
<dbReference type="InterPro" id="IPR001296">
    <property type="entry name" value="Glyco_trans_1"/>
</dbReference>
<dbReference type="InterPro" id="IPR028098">
    <property type="entry name" value="Glyco_trans_4-like_N"/>
</dbReference>
<evidence type="ECO:0000313" key="3">
    <source>
        <dbReference type="EMBL" id="HFK23389.1"/>
    </source>
</evidence>
<dbReference type="Gene3D" id="3.40.50.2000">
    <property type="entry name" value="Glycogen Phosphorylase B"/>
    <property type="match status" value="2"/>
</dbReference>
<accession>A0A7C3J5P5</accession>